<accession>A0ABD4Z6P1</accession>
<evidence type="ECO:0000313" key="6">
    <source>
        <dbReference type="Proteomes" id="UP001529235"/>
    </source>
</evidence>
<dbReference type="AlphaFoldDB" id="A0ABD4Z6P1"/>
<dbReference type="Gene3D" id="2.40.10.190">
    <property type="entry name" value="translation elongation factor selb, chain A, domain 4"/>
    <property type="match status" value="1"/>
</dbReference>
<keyword evidence="6" id="KW-1185">Reference proteome</keyword>
<evidence type="ECO:0000256" key="3">
    <source>
        <dbReference type="ARBA" id="ARBA00023274"/>
    </source>
</evidence>
<evidence type="ECO:0000256" key="4">
    <source>
        <dbReference type="ARBA" id="ARBA00035543"/>
    </source>
</evidence>
<dbReference type="RefSeq" id="WP_285273637.1">
    <property type="nucleotide sequence ID" value="NZ_JASNVW010000002.1"/>
</dbReference>
<proteinExistence type="inferred from homology"/>
<dbReference type="EMBL" id="JASNVW010000002">
    <property type="protein sequence ID" value="MDK6028662.1"/>
    <property type="molecule type" value="Genomic_DNA"/>
</dbReference>
<dbReference type="SUPFAM" id="SSF50447">
    <property type="entry name" value="Translation proteins"/>
    <property type="match status" value="1"/>
</dbReference>
<keyword evidence="2 5" id="KW-0689">Ribosomal protein</keyword>
<evidence type="ECO:0000256" key="2">
    <source>
        <dbReference type="ARBA" id="ARBA00022980"/>
    </source>
</evidence>
<dbReference type="Pfam" id="PF01247">
    <property type="entry name" value="Ribosomal_L35Ae"/>
    <property type="match status" value="1"/>
</dbReference>
<dbReference type="Proteomes" id="UP001529235">
    <property type="component" value="Unassembled WGS sequence"/>
</dbReference>
<comment type="caution">
    <text evidence="5">The sequence shown here is derived from an EMBL/GenBank/DDBJ whole genome shotgun (WGS) entry which is preliminary data.</text>
</comment>
<comment type="similarity">
    <text evidence="1">Belongs to the eukaryotic ribosomal protein eL33 family.</text>
</comment>
<organism evidence="5 6">
    <name type="scientific">Ignisphaera cupida</name>
    <dbReference type="NCBI Taxonomy" id="3050454"/>
    <lineage>
        <taxon>Archaea</taxon>
        <taxon>Thermoproteota</taxon>
        <taxon>Thermoprotei</taxon>
        <taxon>Desulfurococcales</taxon>
        <taxon>Desulfurococcaceae</taxon>
        <taxon>Ignisphaera</taxon>
    </lineage>
</organism>
<evidence type="ECO:0000256" key="1">
    <source>
        <dbReference type="ARBA" id="ARBA00009269"/>
    </source>
</evidence>
<dbReference type="GO" id="GO:0005840">
    <property type="term" value="C:ribosome"/>
    <property type="evidence" value="ECO:0007669"/>
    <property type="project" value="UniProtKB-KW"/>
</dbReference>
<dbReference type="GO" id="GO:1990904">
    <property type="term" value="C:ribonucleoprotein complex"/>
    <property type="evidence" value="ECO:0007669"/>
    <property type="project" value="UniProtKB-KW"/>
</dbReference>
<sequence length="91" mass="10017">MSNEVKVFGIVKGFRRGGGRQYNNQVLIQLFADSKAIGSLVGAKIRVVDGYGNVYRGKIVKIHSFRNCIAIARFNSNLPGQAIGSRVEVYK</sequence>
<evidence type="ECO:0000313" key="5">
    <source>
        <dbReference type="EMBL" id="MDK6028662.1"/>
    </source>
</evidence>
<dbReference type="InterPro" id="IPR038661">
    <property type="entry name" value="Ribosomal_eL33_sf"/>
</dbReference>
<dbReference type="InterPro" id="IPR009000">
    <property type="entry name" value="Transl_B-barrel_sf"/>
</dbReference>
<dbReference type="InterPro" id="IPR001780">
    <property type="entry name" value="Ribosomal_eL33"/>
</dbReference>
<name>A0ABD4Z6P1_9CREN</name>
<protein>
    <recommendedName>
        <fullName evidence="4">50S ribosomal protein L35Ae</fullName>
    </recommendedName>
</protein>
<keyword evidence="3" id="KW-0687">Ribonucleoprotein</keyword>
<gene>
    <name evidence="5" type="ORF">QPL79_04745</name>
</gene>
<reference evidence="5 6" key="1">
    <citation type="submission" date="2023-05" db="EMBL/GenBank/DDBJ databases">
        <title>A new hyperthermophilic archaea 'Ignisphaera cupida' sp. nov. and description of the family 'Ignisphaeraceae' fam. nov.</title>
        <authorList>
            <person name="Podosokorskaya O.A."/>
            <person name="Elcheninov A.G."/>
            <person name="Klukina A."/>
            <person name="Merkel A.Y."/>
        </authorList>
    </citation>
    <scope>NUCLEOTIDE SEQUENCE [LARGE SCALE GENOMIC DNA]</scope>
    <source>
        <strain evidence="5 6">4213-co</strain>
    </source>
</reference>